<dbReference type="Proteomes" id="UP000001401">
    <property type="component" value="Chromosome"/>
</dbReference>
<dbReference type="RefSeq" id="WP_013488561.1">
    <property type="nucleotide sequence ID" value="NC_014829.1"/>
</dbReference>
<dbReference type="HOGENOM" id="CLU_067028_0_0_9"/>
<reference evidence="7 8" key="1">
    <citation type="submission" date="2010-12" db="EMBL/GenBank/DDBJ databases">
        <title>Complete sequence of Bacillus cellulosilyticus DSM 2522.</title>
        <authorList>
            <consortium name="US DOE Joint Genome Institute"/>
            <person name="Lucas S."/>
            <person name="Copeland A."/>
            <person name="Lapidus A."/>
            <person name="Cheng J.-F."/>
            <person name="Bruce D."/>
            <person name="Goodwin L."/>
            <person name="Pitluck S."/>
            <person name="Chertkov O."/>
            <person name="Detter J.C."/>
            <person name="Han C."/>
            <person name="Tapia R."/>
            <person name="Land M."/>
            <person name="Hauser L."/>
            <person name="Jeffries C."/>
            <person name="Kyrpides N."/>
            <person name="Ivanova N."/>
            <person name="Mikhailova N."/>
            <person name="Brumm P."/>
            <person name="Mead D."/>
            <person name="Woyke T."/>
        </authorList>
    </citation>
    <scope>NUCLEOTIDE SEQUENCE [LARGE SCALE GENOMIC DNA]</scope>
    <source>
        <strain evidence="8">ATCC 21833 / DSM 2522 / FERM P-1141 / JCM 9156 / N-4</strain>
    </source>
</reference>
<dbReference type="Pfam" id="PF06081">
    <property type="entry name" value="ArAE_1"/>
    <property type="match status" value="1"/>
</dbReference>
<dbReference type="eggNOG" id="COG4129">
    <property type="taxonomic scope" value="Bacteria"/>
</dbReference>
<keyword evidence="2" id="KW-1003">Cell membrane</keyword>
<dbReference type="PANTHER" id="PTHR40064:SF1">
    <property type="entry name" value="MEMBRANE PROTEIN"/>
    <property type="match status" value="1"/>
</dbReference>
<dbReference type="GO" id="GO:0005886">
    <property type="term" value="C:plasma membrane"/>
    <property type="evidence" value="ECO:0007669"/>
    <property type="project" value="UniProtKB-SubCell"/>
</dbReference>
<dbReference type="PANTHER" id="PTHR40064">
    <property type="entry name" value="MEMBRANE PROTEIN-RELATED"/>
    <property type="match status" value="1"/>
</dbReference>
<dbReference type="OrthoDB" id="2690036at2"/>
<evidence type="ECO:0000256" key="3">
    <source>
        <dbReference type="ARBA" id="ARBA00022692"/>
    </source>
</evidence>
<name>E6U0A9_EVAC2</name>
<evidence type="ECO:0000256" key="4">
    <source>
        <dbReference type="ARBA" id="ARBA00022989"/>
    </source>
</evidence>
<dbReference type="STRING" id="649639.Bcell_1963"/>
<comment type="subcellular location">
    <subcellularLocation>
        <location evidence="1">Cell membrane</location>
        <topology evidence="1">Multi-pass membrane protein</topology>
    </subcellularLocation>
</comment>
<evidence type="ECO:0000313" key="7">
    <source>
        <dbReference type="EMBL" id="ADU30225.1"/>
    </source>
</evidence>
<feature type="transmembrane region" description="Helical" evidence="6">
    <location>
        <begin position="20"/>
        <end position="52"/>
    </location>
</feature>
<evidence type="ECO:0000256" key="6">
    <source>
        <dbReference type="SAM" id="Phobius"/>
    </source>
</evidence>
<keyword evidence="4 6" id="KW-1133">Transmembrane helix</keyword>
<feature type="transmembrane region" description="Helical" evidence="6">
    <location>
        <begin position="72"/>
        <end position="102"/>
    </location>
</feature>
<evidence type="ECO:0000256" key="2">
    <source>
        <dbReference type="ARBA" id="ARBA00022475"/>
    </source>
</evidence>
<sequence length="349" mass="40285" precursor="true">MESNHLLNFFTKKKWIGQRIIKTGVAVFFTALICITFQVSAVFAVITAIVTLEPTASESIKKGVIRLPASAIGAALSVFFVSVFGYSAITFALAATLTIFLCQKLKLEQGTLVATLTAVAMIPNIHDHFLLAFLTRVGTTTIGLTVSTLVNIFLFPPKYISTIADQIKEHQFHISKVLKKSMEIIISTKKENNSKLPLESYQILRSNIDKTEELVKYQKAEWRYHRMKYYDYRHFFKLKKKLMIIQKILLHLGNLQYIKSWIDFTEFERELLVDTTASIVAIIENIHAPMSDDHFYNIYELDQYLKYEYSSGHRRDPAYFHHFHEKTIVFYELLSIHDSLEELRQLVGK</sequence>
<gene>
    <name evidence="7" type="ordered locus">Bcell_1963</name>
</gene>
<organism evidence="7 8">
    <name type="scientific">Evansella cellulosilytica (strain ATCC 21833 / DSM 2522 / FERM P-1141 / JCM 9156 / N-4)</name>
    <name type="common">Bacillus cellulosilyticus</name>
    <dbReference type="NCBI Taxonomy" id="649639"/>
    <lineage>
        <taxon>Bacteria</taxon>
        <taxon>Bacillati</taxon>
        <taxon>Bacillota</taxon>
        <taxon>Bacilli</taxon>
        <taxon>Bacillales</taxon>
        <taxon>Bacillaceae</taxon>
        <taxon>Evansella</taxon>
    </lineage>
</organism>
<keyword evidence="3 6" id="KW-0812">Transmembrane</keyword>
<keyword evidence="5 6" id="KW-0472">Membrane</keyword>
<dbReference type="InterPro" id="IPR010343">
    <property type="entry name" value="ArAE_1"/>
</dbReference>
<evidence type="ECO:0000256" key="1">
    <source>
        <dbReference type="ARBA" id="ARBA00004651"/>
    </source>
</evidence>
<dbReference type="KEGG" id="bco:Bcell_1963"/>
<evidence type="ECO:0000313" key="8">
    <source>
        <dbReference type="Proteomes" id="UP000001401"/>
    </source>
</evidence>
<dbReference type="AlphaFoldDB" id="E6U0A9"/>
<accession>E6U0A9</accession>
<dbReference type="InterPro" id="IPR052984">
    <property type="entry name" value="UPF0421"/>
</dbReference>
<protein>
    <submittedName>
        <fullName evidence="7">Integral membrane protein</fullName>
    </submittedName>
</protein>
<dbReference type="EMBL" id="CP002394">
    <property type="protein sequence ID" value="ADU30225.1"/>
    <property type="molecule type" value="Genomic_DNA"/>
</dbReference>
<proteinExistence type="predicted"/>
<keyword evidence="8" id="KW-1185">Reference proteome</keyword>
<evidence type="ECO:0000256" key="5">
    <source>
        <dbReference type="ARBA" id="ARBA00023136"/>
    </source>
</evidence>